<evidence type="ECO:0000313" key="2">
    <source>
        <dbReference type="EMBL" id="MDZ5758683.1"/>
    </source>
</evidence>
<evidence type="ECO:0000313" key="3">
    <source>
        <dbReference type="Proteomes" id="UP001290462"/>
    </source>
</evidence>
<dbReference type="Gene3D" id="3.20.80.10">
    <property type="entry name" value="Regulatory factor, effector binding domain"/>
    <property type="match status" value="1"/>
</dbReference>
<proteinExistence type="predicted"/>
<protein>
    <submittedName>
        <fullName evidence="2">GyrI-like domain-containing protein</fullName>
    </submittedName>
</protein>
<comment type="caution">
    <text evidence="2">The sequence shown here is derived from an EMBL/GenBank/DDBJ whole genome shotgun (WGS) entry which is preliminary data.</text>
</comment>
<dbReference type="RefSeq" id="WP_322808862.1">
    <property type="nucleotide sequence ID" value="NZ_JAVBVO010000003.1"/>
</dbReference>
<dbReference type="SUPFAM" id="SSF55136">
    <property type="entry name" value="Probable bacterial effector-binding domain"/>
    <property type="match status" value="1"/>
</dbReference>
<dbReference type="Pfam" id="PF06445">
    <property type="entry name" value="GyrI-like"/>
    <property type="match status" value="1"/>
</dbReference>
<dbReference type="EMBL" id="JAVBVO010000003">
    <property type="protein sequence ID" value="MDZ5758683.1"/>
    <property type="molecule type" value="Genomic_DNA"/>
</dbReference>
<dbReference type="Proteomes" id="UP001290462">
    <property type="component" value="Unassembled WGS sequence"/>
</dbReference>
<dbReference type="PIRSF" id="PIRSF031644">
    <property type="entry name" value="UCP031644"/>
    <property type="match status" value="1"/>
</dbReference>
<dbReference type="InterPro" id="IPR029442">
    <property type="entry name" value="GyrI-like"/>
</dbReference>
<organism evidence="2 3">
    <name type="scientific">Carnobacterium maltaromaticum</name>
    <name type="common">Carnobacterium piscicola</name>
    <dbReference type="NCBI Taxonomy" id="2751"/>
    <lineage>
        <taxon>Bacteria</taxon>
        <taxon>Bacillati</taxon>
        <taxon>Bacillota</taxon>
        <taxon>Bacilli</taxon>
        <taxon>Lactobacillales</taxon>
        <taxon>Carnobacteriaceae</taxon>
        <taxon>Carnobacterium</taxon>
    </lineage>
</organism>
<gene>
    <name evidence="2" type="ORF">RAK27_08460</name>
</gene>
<accession>A0AAW9K8T8</accession>
<name>A0AAW9K8T8_CARML</name>
<dbReference type="InterPro" id="IPR011256">
    <property type="entry name" value="Reg_factor_effector_dom_sf"/>
</dbReference>
<dbReference type="AlphaFoldDB" id="A0AAW9K8T8"/>
<reference evidence="2" key="1">
    <citation type="submission" date="2023-08" db="EMBL/GenBank/DDBJ databases">
        <title>Genomic characterization of piscicolin 126 produced by Carnobacterium maltaromaticum CM22 strain isolated from salmon (Salmo salar).</title>
        <authorList>
            <person name="Gonzalez-Gragera E."/>
            <person name="Garcia-Lopez J.D."/>
            <person name="Teso-Perez C."/>
            <person name="Gimenez-Hernandez I."/>
            <person name="Peralta-Sanchez J.M."/>
            <person name="Valdivia E."/>
            <person name="Montalban-Lopez M."/>
            <person name="Martin-Platero A.M."/>
            <person name="Banos A."/>
            <person name="Martinez-Bueno M."/>
        </authorList>
    </citation>
    <scope>NUCLEOTIDE SEQUENCE</scope>
    <source>
        <strain evidence="2">CM22</strain>
    </source>
</reference>
<evidence type="ECO:0000259" key="1">
    <source>
        <dbReference type="Pfam" id="PF06445"/>
    </source>
</evidence>
<feature type="domain" description="GyrI-like small molecule binding" evidence="1">
    <location>
        <begin position="19"/>
        <end position="205"/>
    </location>
</feature>
<sequence>MKYEWRKKDKFIYIPKAVPTQITLPSFNYLTIEGKGNPNSVEFQEVVGALYAYSYAIRMLPKKGIIPEGYFEYTVFPLEGFWTSEEKPKPGEAVDKDTLIYQLMIRQPDFVSKELVASLNEEVAKKIGVELAEQVQFQQIEEGQVLQMLHVGSYDTESITFAEMEAYCEENKLEKIGKWHKEIYLSDPRKVIPDKQKTTLRFPIRPI</sequence>
<dbReference type="InterPro" id="IPR008319">
    <property type="entry name" value="GyrI-like_CCH_Lin2189-like"/>
</dbReference>